<feature type="coiled-coil region" evidence="1">
    <location>
        <begin position="108"/>
        <end position="174"/>
    </location>
</feature>
<evidence type="ECO:0000313" key="3">
    <source>
        <dbReference type="EMBL" id="CAL4067919.1"/>
    </source>
</evidence>
<proteinExistence type="predicted"/>
<feature type="non-terminal residue" evidence="3">
    <location>
        <position position="565"/>
    </location>
</feature>
<organism evidence="3 4">
    <name type="scientific">Meganyctiphanes norvegica</name>
    <name type="common">Northern krill</name>
    <name type="synonym">Thysanopoda norvegica</name>
    <dbReference type="NCBI Taxonomy" id="48144"/>
    <lineage>
        <taxon>Eukaryota</taxon>
        <taxon>Metazoa</taxon>
        <taxon>Ecdysozoa</taxon>
        <taxon>Arthropoda</taxon>
        <taxon>Crustacea</taxon>
        <taxon>Multicrustacea</taxon>
        <taxon>Malacostraca</taxon>
        <taxon>Eumalacostraca</taxon>
        <taxon>Eucarida</taxon>
        <taxon>Euphausiacea</taxon>
        <taxon>Euphausiidae</taxon>
        <taxon>Meganyctiphanes</taxon>
    </lineage>
</organism>
<gene>
    <name evidence="3" type="ORF">MNOR_LOCUS6802</name>
</gene>
<feature type="coiled-coil region" evidence="1">
    <location>
        <begin position="373"/>
        <end position="450"/>
    </location>
</feature>
<dbReference type="AlphaFoldDB" id="A0AAV2Q104"/>
<evidence type="ECO:0000256" key="2">
    <source>
        <dbReference type="SAM" id="MobiDB-lite"/>
    </source>
</evidence>
<evidence type="ECO:0000313" key="4">
    <source>
        <dbReference type="Proteomes" id="UP001497623"/>
    </source>
</evidence>
<accession>A0AAV2Q104</accession>
<feature type="compositionally biased region" description="Polar residues" evidence="2">
    <location>
        <begin position="233"/>
        <end position="247"/>
    </location>
</feature>
<comment type="caution">
    <text evidence="3">The sequence shown here is derived from an EMBL/GenBank/DDBJ whole genome shotgun (WGS) entry which is preliminary data.</text>
</comment>
<protein>
    <submittedName>
        <fullName evidence="3">Uncharacterized protein</fullName>
    </submittedName>
</protein>
<keyword evidence="1" id="KW-0175">Coiled coil</keyword>
<evidence type="ECO:0000256" key="1">
    <source>
        <dbReference type="SAM" id="Coils"/>
    </source>
</evidence>
<keyword evidence="4" id="KW-1185">Reference proteome</keyword>
<sequence>MYSSESIGDLGSLYDGTNDHLPIGMTHTGITGDANLHRSLATYRYENAMVKTELAATLERNTRELQELKLKGEIELRKIQEQNSEVWERLTSERDHAVNNNRKIQQINLQLQQKLKLGEEDLLELQTKYEVLQHEKEQRVEENRQKTASLEATIQNLKREKTLLEERVDQLQGDLSKEKMTNRELATTLSSEKHQQQLIKSRLGEVEQQCRLQLSSAQGEIVRLKEERDKNMKNTSNQLKEMSQSVEEQSNSLIRTKERAAARELELQKSLATQRQAQLAQSQQLIQQNNKLQERIKIQENQIQDNSSALDSKVSFLEQKLAAATEKLHQEEREKAILQGRLDELCLLENKLRREVDSSSEISQELLQLKGEHQEFKDYNEQLKTQIEQLTDRLKHSTSEVEKERENLQEQRKALDNKISDQKSFHQEEITELRARVSELQSRLNDRSKKYLDECSSLSQSLISGGTKKLKDVPLVVGLLVKQFEARQASLREIIPPQMYRQLQQQLDDMTRKHNEFAAFISGVNEFQSSMPEIMKLTSQAEAVGQRLSELDESQIHCLSDLESL</sequence>
<dbReference type="Proteomes" id="UP001497623">
    <property type="component" value="Unassembled WGS sequence"/>
</dbReference>
<reference evidence="3 4" key="1">
    <citation type="submission" date="2024-05" db="EMBL/GenBank/DDBJ databases">
        <authorList>
            <person name="Wallberg A."/>
        </authorList>
    </citation>
    <scope>NUCLEOTIDE SEQUENCE [LARGE SCALE GENOMIC DNA]</scope>
</reference>
<name>A0AAV2Q104_MEGNR</name>
<dbReference type="EMBL" id="CAXKWB010002875">
    <property type="protein sequence ID" value="CAL4067919.1"/>
    <property type="molecule type" value="Genomic_DNA"/>
</dbReference>
<feature type="region of interest" description="Disordered" evidence="2">
    <location>
        <begin position="228"/>
        <end position="247"/>
    </location>
</feature>